<sequence length="49" mass="6141">MVFRITRTRRNIYGRQKKLYRNYMPVKIYSEEEMQDEVSGYHCRIRILV</sequence>
<dbReference type="EMBL" id="JAUFQU010000096">
    <property type="protein sequence ID" value="MDN3710577.1"/>
    <property type="molecule type" value="Genomic_DNA"/>
</dbReference>
<protein>
    <submittedName>
        <fullName evidence="1">Uncharacterized protein</fullName>
    </submittedName>
</protein>
<organism evidence="1 2">
    <name type="scientific">Paenimyroides ceti</name>
    <dbReference type="NCBI Taxonomy" id="395087"/>
    <lineage>
        <taxon>Bacteria</taxon>
        <taxon>Pseudomonadati</taxon>
        <taxon>Bacteroidota</taxon>
        <taxon>Flavobacteriia</taxon>
        <taxon>Flavobacteriales</taxon>
        <taxon>Flavobacteriaceae</taxon>
        <taxon>Paenimyroides</taxon>
    </lineage>
</organism>
<name>A0ABT8D3Z7_9FLAO</name>
<keyword evidence="2" id="KW-1185">Reference proteome</keyword>
<dbReference type="RefSeq" id="WP_290365680.1">
    <property type="nucleotide sequence ID" value="NZ_JAUFQU010000096.1"/>
</dbReference>
<comment type="caution">
    <text evidence="1">The sequence shown here is derived from an EMBL/GenBank/DDBJ whole genome shotgun (WGS) entry which is preliminary data.</text>
</comment>
<accession>A0ABT8D3Z7</accession>
<gene>
    <name evidence="1" type="ORF">QW060_27735</name>
</gene>
<proteinExistence type="predicted"/>
<dbReference type="Proteomes" id="UP001242368">
    <property type="component" value="Unassembled WGS sequence"/>
</dbReference>
<reference evidence="2" key="1">
    <citation type="journal article" date="2019" name="Int. J. Syst. Evol. Microbiol.">
        <title>The Global Catalogue of Microorganisms (GCM) 10K type strain sequencing project: providing services to taxonomists for standard genome sequencing and annotation.</title>
        <authorList>
            <consortium name="The Broad Institute Genomics Platform"/>
            <consortium name="The Broad Institute Genome Sequencing Center for Infectious Disease"/>
            <person name="Wu L."/>
            <person name="Ma J."/>
        </authorList>
    </citation>
    <scope>NUCLEOTIDE SEQUENCE [LARGE SCALE GENOMIC DNA]</scope>
    <source>
        <strain evidence="2">CECT 7184</strain>
    </source>
</reference>
<evidence type="ECO:0000313" key="2">
    <source>
        <dbReference type="Proteomes" id="UP001242368"/>
    </source>
</evidence>
<evidence type="ECO:0000313" key="1">
    <source>
        <dbReference type="EMBL" id="MDN3710577.1"/>
    </source>
</evidence>